<organism evidence="1 2">
    <name type="scientific">Brassica rapa subsp. trilocularis</name>
    <dbReference type="NCBI Taxonomy" id="1813537"/>
    <lineage>
        <taxon>Eukaryota</taxon>
        <taxon>Viridiplantae</taxon>
        <taxon>Streptophyta</taxon>
        <taxon>Embryophyta</taxon>
        <taxon>Tracheophyta</taxon>
        <taxon>Spermatophyta</taxon>
        <taxon>Magnoliopsida</taxon>
        <taxon>eudicotyledons</taxon>
        <taxon>Gunneridae</taxon>
        <taxon>Pentapetalae</taxon>
        <taxon>rosids</taxon>
        <taxon>malvids</taxon>
        <taxon>Brassicales</taxon>
        <taxon>Brassicaceae</taxon>
        <taxon>Brassiceae</taxon>
        <taxon>Brassica</taxon>
    </lineage>
</organism>
<dbReference type="EMBL" id="JADBGQ010000002">
    <property type="protein sequence ID" value="KAG5410963.1"/>
    <property type="molecule type" value="Genomic_DNA"/>
</dbReference>
<name>A0ABQ7NJA1_BRACM</name>
<gene>
    <name evidence="1" type="primary">A02g508230.1_BraROA</name>
    <name evidence="1" type="ORF">IGI04_007282</name>
</gene>
<comment type="caution">
    <text evidence="1">The sequence shown here is derived from an EMBL/GenBank/DDBJ whole genome shotgun (WGS) entry which is preliminary data.</text>
</comment>
<evidence type="ECO:0000313" key="2">
    <source>
        <dbReference type="Proteomes" id="UP000823674"/>
    </source>
</evidence>
<keyword evidence="2" id="KW-1185">Reference proteome</keyword>
<dbReference type="Proteomes" id="UP000823674">
    <property type="component" value="Chromosome A02"/>
</dbReference>
<evidence type="ECO:0000313" key="1">
    <source>
        <dbReference type="EMBL" id="KAG5410963.1"/>
    </source>
</evidence>
<protein>
    <submittedName>
        <fullName evidence="1">Uncharacterized protein</fullName>
    </submittedName>
</protein>
<proteinExistence type="predicted"/>
<reference evidence="1 2" key="1">
    <citation type="submission" date="2021-03" db="EMBL/GenBank/DDBJ databases">
        <authorList>
            <person name="King G.J."/>
            <person name="Bancroft I."/>
            <person name="Baten A."/>
            <person name="Bloomfield J."/>
            <person name="Borpatragohain P."/>
            <person name="He Z."/>
            <person name="Irish N."/>
            <person name="Irwin J."/>
            <person name="Liu K."/>
            <person name="Mauleon R.P."/>
            <person name="Moore J."/>
            <person name="Morris R."/>
            <person name="Ostergaard L."/>
            <person name="Wang B."/>
            <person name="Wells R."/>
        </authorList>
    </citation>
    <scope>NUCLEOTIDE SEQUENCE [LARGE SCALE GENOMIC DNA]</scope>
    <source>
        <strain evidence="1">R-o-18</strain>
        <tissue evidence="1">Leaf</tissue>
    </source>
</reference>
<accession>A0ABQ7NJA1</accession>
<sequence>MRSFTLVTSERSPASSFAANLAPRTLQLVVESPRVWWNSQKVRGFPLLLSSVYRTESSRADRRLVLLGCTTASSSLLLETSLRSKLTCSTSSTFVSFARDRGFLEFCFSAGDVSLGFWPEGLSRDVPSLSSGVAKSSHFPRTFVVPKGRIARVLAVKVSTCLVKVVNIFLNSSSVAVLAGALAAETSAARVCRLVSLPPLRGVCMLSASSRQTVGTEIHTVDFRLNEESKRTLISQRSRISANTTRQAIRTRNKDEKE</sequence>